<dbReference type="Pfam" id="PF00531">
    <property type="entry name" value="Death"/>
    <property type="match status" value="1"/>
</dbReference>
<feature type="compositionally biased region" description="Polar residues" evidence="13">
    <location>
        <begin position="222"/>
        <end position="234"/>
    </location>
</feature>
<evidence type="ECO:0000256" key="6">
    <source>
        <dbReference type="ARBA" id="ARBA00064316"/>
    </source>
</evidence>
<dbReference type="SUPFAM" id="SSF47986">
    <property type="entry name" value="DEATH domain"/>
    <property type="match status" value="1"/>
</dbReference>
<dbReference type="GO" id="GO:0061630">
    <property type="term" value="F:ubiquitin protein ligase activity"/>
    <property type="evidence" value="ECO:0007669"/>
    <property type="project" value="UniProtKB-EC"/>
</dbReference>
<evidence type="ECO:0000256" key="5">
    <source>
        <dbReference type="ARBA" id="ARBA00023198"/>
    </source>
</evidence>
<dbReference type="InterPro" id="IPR013568">
    <property type="entry name" value="SEFIR_dom"/>
</dbReference>
<dbReference type="RefSeq" id="XP_035672205.1">
    <property type="nucleotide sequence ID" value="XM_035816312.1"/>
</dbReference>
<proteinExistence type="predicted"/>
<reference evidence="17" key="2">
    <citation type="submission" date="2025-08" db="UniProtKB">
        <authorList>
            <consortium name="RefSeq"/>
        </authorList>
    </citation>
    <scope>IDENTIFICATION</scope>
    <source>
        <strain evidence="17">S238N-H82</strain>
        <tissue evidence="17">Testes</tissue>
    </source>
</reference>
<dbReference type="SUPFAM" id="SSF52200">
    <property type="entry name" value="Toll/Interleukin receptor TIR domain"/>
    <property type="match status" value="1"/>
</dbReference>
<dbReference type="GO" id="GO:0006959">
    <property type="term" value="P:humoral immune response"/>
    <property type="evidence" value="ECO:0000318"/>
    <property type="project" value="GO_Central"/>
</dbReference>
<evidence type="ECO:0000256" key="12">
    <source>
        <dbReference type="ARBA" id="ARBA00080040"/>
    </source>
</evidence>
<feature type="region of interest" description="Disordered" evidence="13">
    <location>
        <begin position="418"/>
        <end position="509"/>
    </location>
</feature>
<evidence type="ECO:0000256" key="2">
    <source>
        <dbReference type="ARBA" id="ARBA00012483"/>
    </source>
</evidence>
<dbReference type="FunFam" id="3.40.50.11530:FF:000007">
    <property type="entry name" value="adapter protein CIKS isoform X3"/>
    <property type="match status" value="1"/>
</dbReference>
<feature type="domain" description="Death" evidence="14">
    <location>
        <begin position="28"/>
        <end position="97"/>
    </location>
</feature>
<evidence type="ECO:0000256" key="9">
    <source>
        <dbReference type="ARBA" id="ARBA00076636"/>
    </source>
</evidence>
<dbReference type="KEGG" id="bfo:118413133"/>
<evidence type="ECO:0000259" key="14">
    <source>
        <dbReference type="PROSITE" id="PS50017"/>
    </source>
</evidence>
<sequence length="732" mass="79916">MADQHHLSQLKLPYLKRLAEKLDPKTTIGHDWRDVADGLGFSMDSIRHVESTSQGSSPTIQVLNLCSHKAGFTVGKLRGVFHSVERHDCILILDEAAEEVAATSQRKASPSAVEHDDRYHPVSLTSEGQVSLATSQNSSLRSEPVESEDVPDNTRSLNSRPAQGDVWVRQQPAPDRSWHHVQQGADSNVPFGSTSAAAMSMSQNQSAGGASGTVSRLAPRGQSRTTSMEGSVTSGMLTLNIAGQENGGMECGEQKSNVESTCSTHANAGSTGPRSTCSDRKEPCSSSFQDETESVPSPSYPYSPSSRGDQDLSTDDILTSDEGQPNQPNLPPIGSFMPDNTPRTLTSNDFYPVAQQYPNGQQYNMPMGPPQYNHPGMNGHQNPWLNGAARPRVGCVAARMPYGRDMGAPQCNGAVGGSRGHPYMQHDLPMRVPHHPSQPLVNGPYQPNAPPYHAYNGYPPPPQQNSMPQKQHVQNAATGPSSESGMSSAPDSFRASGSNTGTSRNESGVAHPQMVRAMSMPPAAAPGGMMGACGGAAMQNGAPSPHCNRSLSVNYPPTAPDPVPATSERIFITYSHENEVHLVRVLDMAKKLFREGFFVEVDMFERHFAGMDKMGWLDGRIKGAAFVIIICSPQYLLDVEQKSDSMEGLNTLYIHRSLQTEYLENRACNYRFIPILFDGFSRDCVPRWLHNTTIFYWPKDIQDIMARLRRRERFVTPAIGKPPCIRRNPDHT</sequence>
<feature type="region of interest" description="Disordered" evidence="13">
    <location>
        <begin position="103"/>
        <end position="234"/>
    </location>
</feature>
<evidence type="ECO:0000313" key="16">
    <source>
        <dbReference type="Proteomes" id="UP000001554"/>
    </source>
</evidence>
<keyword evidence="16" id="KW-1185">Reference proteome</keyword>
<dbReference type="Proteomes" id="UP000001554">
    <property type="component" value="Chromosome 4"/>
</dbReference>
<dbReference type="GO" id="GO:0097400">
    <property type="term" value="P:interleukin-17-mediated signaling pathway"/>
    <property type="evidence" value="ECO:0007669"/>
    <property type="project" value="UniProtKB-ARBA"/>
</dbReference>
<dbReference type="GO" id="GO:0005737">
    <property type="term" value="C:cytoplasm"/>
    <property type="evidence" value="ECO:0007669"/>
    <property type="project" value="UniProtKB-ARBA"/>
</dbReference>
<feature type="compositionally biased region" description="Polar residues" evidence="13">
    <location>
        <begin position="464"/>
        <end position="506"/>
    </location>
</feature>
<feature type="region of interest" description="Disordered" evidence="13">
    <location>
        <begin position="262"/>
        <end position="337"/>
    </location>
</feature>
<evidence type="ECO:0000256" key="10">
    <source>
        <dbReference type="ARBA" id="ARBA00078387"/>
    </source>
</evidence>
<organism evidence="16 17">
    <name type="scientific">Branchiostoma floridae</name>
    <name type="common">Florida lancelet</name>
    <name type="synonym">Amphioxus</name>
    <dbReference type="NCBI Taxonomy" id="7739"/>
    <lineage>
        <taxon>Eukaryota</taxon>
        <taxon>Metazoa</taxon>
        <taxon>Chordata</taxon>
        <taxon>Cephalochordata</taxon>
        <taxon>Leptocardii</taxon>
        <taxon>Amphioxiformes</taxon>
        <taxon>Branchiostomatidae</taxon>
        <taxon>Branchiostoma</taxon>
    </lineage>
</organism>
<evidence type="ECO:0000259" key="15">
    <source>
        <dbReference type="PROSITE" id="PS51534"/>
    </source>
</evidence>
<reference evidence="16" key="1">
    <citation type="journal article" date="2020" name="Nat. Ecol. Evol.">
        <title>Deeply conserved synteny resolves early events in vertebrate evolution.</title>
        <authorList>
            <person name="Simakov O."/>
            <person name="Marletaz F."/>
            <person name="Yue J.X."/>
            <person name="O'Connell B."/>
            <person name="Jenkins J."/>
            <person name="Brandt A."/>
            <person name="Calef R."/>
            <person name="Tung C.H."/>
            <person name="Huang T.K."/>
            <person name="Schmutz J."/>
            <person name="Satoh N."/>
            <person name="Yu J.K."/>
            <person name="Putnam N.H."/>
            <person name="Green R.E."/>
            <person name="Rokhsar D.S."/>
        </authorList>
    </citation>
    <scope>NUCLEOTIDE SEQUENCE [LARGE SCALE GENOMIC DNA]</scope>
    <source>
        <strain evidence="16">S238N-H82</strain>
    </source>
</reference>
<dbReference type="Gene3D" id="3.40.50.11530">
    <property type="match status" value="1"/>
</dbReference>
<dbReference type="Pfam" id="PF08357">
    <property type="entry name" value="SEFIR"/>
    <property type="match status" value="1"/>
</dbReference>
<dbReference type="EC" id="2.3.2.27" evidence="2"/>
<feature type="compositionally biased region" description="Polar residues" evidence="13">
    <location>
        <begin position="262"/>
        <end position="276"/>
    </location>
</feature>
<dbReference type="GeneID" id="118413133"/>
<feature type="domain" description="SEFIR" evidence="15">
    <location>
        <begin position="567"/>
        <end position="706"/>
    </location>
</feature>
<evidence type="ECO:0000256" key="7">
    <source>
        <dbReference type="ARBA" id="ARBA00073304"/>
    </source>
</evidence>
<feature type="compositionally biased region" description="Polar residues" evidence="13">
    <location>
        <begin position="184"/>
        <end position="194"/>
    </location>
</feature>
<dbReference type="GO" id="GO:0043123">
    <property type="term" value="P:positive regulation of canonical NF-kappaB signal transduction"/>
    <property type="evidence" value="ECO:0000318"/>
    <property type="project" value="GO_Central"/>
</dbReference>
<evidence type="ECO:0000313" key="17">
    <source>
        <dbReference type="RefSeq" id="XP_035672205.1"/>
    </source>
</evidence>
<dbReference type="PROSITE" id="PS51534">
    <property type="entry name" value="SEFIR"/>
    <property type="match status" value="1"/>
</dbReference>
<dbReference type="PANTHER" id="PTHR34257:SF2">
    <property type="entry name" value="E3 UBIQUITIN LIGASE TRAF3IP2"/>
    <property type="match status" value="1"/>
</dbReference>
<evidence type="ECO:0000256" key="1">
    <source>
        <dbReference type="ARBA" id="ARBA00000900"/>
    </source>
</evidence>
<feature type="compositionally biased region" description="Polar residues" evidence="13">
    <location>
        <begin position="123"/>
        <end position="141"/>
    </location>
</feature>
<dbReference type="GO" id="GO:0038173">
    <property type="term" value="P:interleukin-17A-mediated signaling pathway"/>
    <property type="evidence" value="ECO:0007669"/>
    <property type="project" value="UniProtKB-ARBA"/>
</dbReference>
<gene>
    <name evidence="17" type="primary">LOC118413133</name>
</gene>
<dbReference type="InterPro" id="IPR053047">
    <property type="entry name" value="E3_ubiq_ligase_TRAF3IP2"/>
</dbReference>
<accession>A0A9J7KYM4</accession>
<dbReference type="PROSITE" id="PS50017">
    <property type="entry name" value="DEATH_DOMAIN"/>
    <property type="match status" value="1"/>
</dbReference>
<comment type="subunit">
    <text evidence="6">Interacts with IKBKG/NF-kappa B essential modulator, with CHUK/IKK-alpha and with IKBKB/IKK-beta. Interacts with TRAF6; this interaction is direct. Interacts with IL17RA and IL17RC. Interacts with IL17RB.</text>
</comment>
<keyword evidence="3" id="KW-0808">Transferase</keyword>
<feature type="compositionally biased region" description="Low complexity" evidence="13">
    <location>
        <begin position="296"/>
        <end position="306"/>
    </location>
</feature>
<keyword evidence="4" id="KW-0833">Ubl conjugation pathway</keyword>
<dbReference type="AlphaFoldDB" id="A0A9J7KYM4"/>
<dbReference type="InterPro" id="IPR011029">
    <property type="entry name" value="DEATH-like_dom_sf"/>
</dbReference>
<evidence type="ECO:0000256" key="3">
    <source>
        <dbReference type="ARBA" id="ARBA00022679"/>
    </source>
</evidence>
<dbReference type="InterPro" id="IPR035897">
    <property type="entry name" value="Toll_tir_struct_dom_sf"/>
</dbReference>
<name>A0A9J7KYM4_BRAFL</name>
<keyword evidence="5" id="KW-0395">Inflammatory response</keyword>
<dbReference type="Gene3D" id="1.10.533.10">
    <property type="entry name" value="Death Domain, Fas"/>
    <property type="match status" value="1"/>
</dbReference>
<dbReference type="PANTHER" id="PTHR34257">
    <property type="entry name" value="ADAPTER PROTEIN CIKS"/>
    <property type="match status" value="1"/>
</dbReference>
<feature type="compositionally biased region" description="Low complexity" evidence="13">
    <location>
        <begin position="195"/>
        <end position="207"/>
    </location>
</feature>
<dbReference type="InterPro" id="IPR000488">
    <property type="entry name" value="Death_dom"/>
</dbReference>
<dbReference type="OrthoDB" id="6021171at2759"/>
<comment type="catalytic activity">
    <reaction evidence="1">
        <text>S-ubiquitinyl-[E2 ubiquitin-conjugating enzyme]-L-cysteine + [acceptor protein]-L-lysine = [E2 ubiquitin-conjugating enzyme]-L-cysteine + N(6)-ubiquitinyl-[acceptor protein]-L-lysine.</text>
        <dbReference type="EC" id="2.3.2.27"/>
    </reaction>
</comment>
<evidence type="ECO:0000256" key="8">
    <source>
        <dbReference type="ARBA" id="ARBA00075327"/>
    </source>
</evidence>
<evidence type="ECO:0000256" key="13">
    <source>
        <dbReference type="SAM" id="MobiDB-lite"/>
    </source>
</evidence>
<evidence type="ECO:0000256" key="11">
    <source>
        <dbReference type="ARBA" id="ARBA00078673"/>
    </source>
</evidence>
<dbReference type="GO" id="GO:0000209">
    <property type="term" value="P:protein polyubiquitination"/>
    <property type="evidence" value="ECO:0007669"/>
    <property type="project" value="UniProtKB-ARBA"/>
</dbReference>
<protein>
    <recommendedName>
        <fullName evidence="7">E3 ubiquitin ligase TRAF3IP2</fullName>
        <ecNumber evidence="2">2.3.2.27</ecNumber>
    </recommendedName>
    <alternativeName>
        <fullName evidence="8">Adapter protein CIKS</fullName>
    </alternativeName>
    <alternativeName>
        <fullName evidence="9">Connection to IKK and SAPK/JNK</fullName>
    </alternativeName>
    <alternativeName>
        <fullName evidence="12">E3 ubiquitin-protein ligase CIKS</fullName>
    </alternativeName>
    <alternativeName>
        <fullName evidence="10">Nuclear factor NF-kappa-B activator 1</fullName>
    </alternativeName>
    <alternativeName>
        <fullName evidence="11">TRAF3-interacting protein 2</fullName>
    </alternativeName>
</protein>
<evidence type="ECO:0000256" key="4">
    <source>
        <dbReference type="ARBA" id="ARBA00022786"/>
    </source>
</evidence>